<proteinExistence type="inferred from homology"/>
<dbReference type="GO" id="GO:0046621">
    <property type="term" value="P:negative regulation of organ growth"/>
    <property type="evidence" value="ECO:0007669"/>
    <property type="project" value="EnsemblPlants"/>
</dbReference>
<comment type="similarity">
    <text evidence="1">Belongs to the ARG7 family.</text>
</comment>
<dbReference type="AlphaFoldDB" id="I1ISG5"/>
<reference evidence="3" key="3">
    <citation type="submission" date="2018-08" db="UniProtKB">
        <authorList>
            <consortium name="EnsemblPlants"/>
        </authorList>
    </citation>
    <scope>IDENTIFICATION</scope>
    <source>
        <strain evidence="3">cv. Bd21</strain>
    </source>
</reference>
<dbReference type="EMBL" id="CM000883">
    <property type="protein sequence ID" value="KQJ91304.1"/>
    <property type="molecule type" value="Genomic_DNA"/>
</dbReference>
<dbReference type="GeneID" id="100820944"/>
<reference evidence="2" key="2">
    <citation type="submission" date="2017-06" db="EMBL/GenBank/DDBJ databases">
        <title>WGS assembly of Brachypodium distachyon.</title>
        <authorList>
            <consortium name="The International Brachypodium Initiative"/>
            <person name="Lucas S."/>
            <person name="Harmon-Smith M."/>
            <person name="Lail K."/>
            <person name="Tice H."/>
            <person name="Grimwood J."/>
            <person name="Bruce D."/>
            <person name="Barry K."/>
            <person name="Shu S."/>
            <person name="Lindquist E."/>
            <person name="Wang M."/>
            <person name="Pitluck S."/>
            <person name="Vogel J.P."/>
            <person name="Garvin D.F."/>
            <person name="Mockler T.C."/>
            <person name="Schmutz J."/>
            <person name="Rokhsar D."/>
            <person name="Bevan M.W."/>
        </authorList>
    </citation>
    <scope>NUCLEOTIDE SEQUENCE</scope>
    <source>
        <strain evidence="2">Bd21</strain>
    </source>
</reference>
<evidence type="ECO:0000313" key="2">
    <source>
        <dbReference type="EMBL" id="KQJ91304.1"/>
    </source>
</evidence>
<dbReference type="GO" id="GO:2000012">
    <property type="term" value="P:regulation of auxin polar transport"/>
    <property type="evidence" value="ECO:0007669"/>
    <property type="project" value="EnsemblPlants"/>
</dbReference>
<dbReference type="STRING" id="15368.I1ISG5"/>
<evidence type="ECO:0000256" key="1">
    <source>
        <dbReference type="ARBA" id="ARBA00006974"/>
    </source>
</evidence>
<organism evidence="2">
    <name type="scientific">Brachypodium distachyon</name>
    <name type="common">Purple false brome</name>
    <name type="synonym">Trachynia distachya</name>
    <dbReference type="NCBI Taxonomy" id="15368"/>
    <lineage>
        <taxon>Eukaryota</taxon>
        <taxon>Viridiplantae</taxon>
        <taxon>Streptophyta</taxon>
        <taxon>Embryophyta</taxon>
        <taxon>Tracheophyta</taxon>
        <taxon>Spermatophyta</taxon>
        <taxon>Magnoliopsida</taxon>
        <taxon>Liliopsida</taxon>
        <taxon>Poales</taxon>
        <taxon>Poaceae</taxon>
        <taxon>BOP clade</taxon>
        <taxon>Pooideae</taxon>
        <taxon>Stipodae</taxon>
        <taxon>Brachypodieae</taxon>
        <taxon>Brachypodium</taxon>
    </lineage>
</organism>
<dbReference type="OMA" id="KKHTMIN"/>
<keyword evidence="4" id="KW-1185">Reference proteome</keyword>
<dbReference type="RefSeq" id="XP_010238445.1">
    <property type="nucleotide sequence ID" value="XM_010240143.3"/>
</dbReference>
<dbReference type="eggNOG" id="ENOG502S4GQ">
    <property type="taxonomic scope" value="Eukaryota"/>
</dbReference>
<dbReference type="Pfam" id="PF02519">
    <property type="entry name" value="Auxin_inducible"/>
    <property type="match status" value="1"/>
</dbReference>
<sequence>MITPKRLVRQAKKWQQMAALGKWRLMMMGAIKETNICGASAIADKGHCIVYTAGGERFEVPLAYLGTTVFGELLRMSEDEFGFMSEDRIMVPCDAAVMAYLMCLLRRKPSEEVERAVLRSVVMPHNCETRITVFSKDLGPSLAILL</sequence>
<dbReference type="PANTHER" id="PTHR31175:SF26">
    <property type="entry name" value="AUXIN-RESPONSIVE PROTEIN SAUR36"/>
    <property type="match status" value="1"/>
</dbReference>
<dbReference type="GO" id="GO:0005737">
    <property type="term" value="C:cytoplasm"/>
    <property type="evidence" value="ECO:0007669"/>
    <property type="project" value="EnsemblPlants"/>
</dbReference>
<accession>I1ISG5</accession>
<dbReference type="Gramene" id="KQJ91304">
    <property type="protein sequence ID" value="KQJ91304"/>
    <property type="gene ID" value="BRADI_4g36945v3"/>
</dbReference>
<dbReference type="GO" id="GO:0009733">
    <property type="term" value="P:response to auxin"/>
    <property type="evidence" value="ECO:0007669"/>
    <property type="project" value="InterPro"/>
</dbReference>
<evidence type="ECO:0000313" key="3">
    <source>
        <dbReference type="EnsemblPlants" id="KQJ91304"/>
    </source>
</evidence>
<gene>
    <name evidence="3" type="primary">LOC100820944</name>
    <name evidence="2" type="ORF">BRADI_4g36945v3</name>
</gene>
<dbReference type="Proteomes" id="UP000008810">
    <property type="component" value="Chromosome 4"/>
</dbReference>
<dbReference type="HOGENOM" id="CLU_090137_0_2_1"/>
<protein>
    <submittedName>
        <fullName evidence="2 3">Uncharacterized protein</fullName>
    </submittedName>
</protein>
<reference evidence="2 3" key="1">
    <citation type="journal article" date="2010" name="Nature">
        <title>Genome sequencing and analysis of the model grass Brachypodium distachyon.</title>
        <authorList>
            <consortium name="International Brachypodium Initiative"/>
        </authorList>
    </citation>
    <scope>NUCLEOTIDE SEQUENCE [LARGE SCALE GENOMIC DNA]</scope>
    <source>
        <strain evidence="2">Bd21</strain>
        <strain evidence="3">cv. Bd21</strain>
    </source>
</reference>
<evidence type="ECO:0000313" key="4">
    <source>
        <dbReference type="Proteomes" id="UP000008810"/>
    </source>
</evidence>
<dbReference type="EnsemblPlants" id="KQJ91304">
    <property type="protein sequence ID" value="KQJ91304"/>
    <property type="gene ID" value="BRADI_4g36945v3"/>
</dbReference>
<dbReference type="KEGG" id="bdi:100820944"/>
<name>I1ISG5_BRADI</name>
<dbReference type="PANTHER" id="PTHR31175">
    <property type="entry name" value="AUXIN-RESPONSIVE FAMILY PROTEIN"/>
    <property type="match status" value="1"/>
</dbReference>
<dbReference type="InterPro" id="IPR003676">
    <property type="entry name" value="SAUR_fam"/>
</dbReference>
<dbReference type="OrthoDB" id="1936278at2759"/>